<reference evidence="3" key="2">
    <citation type="journal article" date="2021" name="Sci. Rep.">
        <title>The distribution of antibiotic resistance genes in chicken gut microbiota commensals.</title>
        <authorList>
            <person name="Juricova H."/>
            <person name="Matiasovicova J."/>
            <person name="Kubasova T."/>
            <person name="Cejkova D."/>
            <person name="Rychlik I."/>
        </authorList>
    </citation>
    <scope>NUCLEOTIDE SEQUENCE</scope>
    <source>
        <strain evidence="3">An824</strain>
    </source>
</reference>
<dbReference type="RefSeq" id="WP_205105958.1">
    <property type="nucleotide sequence ID" value="NZ_JACJJG010000150.1"/>
</dbReference>
<dbReference type="Proteomes" id="UP000706891">
    <property type="component" value="Unassembled WGS sequence"/>
</dbReference>
<dbReference type="Gene3D" id="3.40.50.11440">
    <property type="match status" value="1"/>
</dbReference>
<evidence type="ECO:0000256" key="1">
    <source>
        <dbReference type="SAM" id="SignalP"/>
    </source>
</evidence>
<protein>
    <submittedName>
        <fullName evidence="3">DUF362 domain-containing protein</fullName>
    </submittedName>
</protein>
<dbReference type="EMBL" id="JACJJG010000150">
    <property type="protein sequence ID" value="MBM6674897.1"/>
    <property type="molecule type" value="Genomic_DNA"/>
</dbReference>
<keyword evidence="1" id="KW-0732">Signal</keyword>
<gene>
    <name evidence="3" type="ORF">H6A34_13595</name>
</gene>
<feature type="chain" id="PRO_5038038650" evidence="1">
    <location>
        <begin position="20"/>
        <end position="315"/>
    </location>
</feature>
<feature type="signal peptide" evidence="1">
    <location>
        <begin position="1"/>
        <end position="19"/>
    </location>
</feature>
<accession>A0A938WTL2</accession>
<dbReference type="Pfam" id="PF04015">
    <property type="entry name" value="DUF362"/>
    <property type="match status" value="1"/>
</dbReference>
<dbReference type="InterPro" id="IPR007160">
    <property type="entry name" value="DUF362"/>
</dbReference>
<keyword evidence="4" id="KW-1185">Reference proteome</keyword>
<feature type="domain" description="DUF362" evidence="2">
    <location>
        <begin position="49"/>
        <end position="265"/>
    </location>
</feature>
<proteinExistence type="predicted"/>
<sequence length="315" mass="34292">MKKLILLAAVLLMAIGASAQSKVYFTKEISPEALVRIYKALGKEAKGRVAVKISTGEAGGHNYLKPELIGKLVSEVNGTIVECNTAYAGKRMNSEDHWKVIRDHGFDKIAKVDIMDEGGDMRIPVKDTTHIKYDIVGSHLANYDFMVNLAHFKGHAMGGFGGVLKNASIGVASSNGKSYIHTAGKVQSPAELWNNLPAQDYFLESMASAAQGVHEYMKGNVLYINVMNNMSVDCDCDSHPADPVLKDMGIMASLDPVALDKACLDKVFNHQSTEGDDAKPLIERINRQHGTHIVDYAEKIGLGSKAYTLIDIDNQ</sequence>
<reference evidence="3" key="1">
    <citation type="submission" date="2020-08" db="EMBL/GenBank/DDBJ databases">
        <authorList>
            <person name="Cejkova D."/>
            <person name="Kubasova T."/>
            <person name="Jahodarova E."/>
            <person name="Rychlik I."/>
        </authorList>
    </citation>
    <scope>NUCLEOTIDE SEQUENCE</scope>
    <source>
        <strain evidence="3">An824</strain>
    </source>
</reference>
<evidence type="ECO:0000313" key="3">
    <source>
        <dbReference type="EMBL" id="MBM6674897.1"/>
    </source>
</evidence>
<organism evidence="3 4">
    <name type="scientific">Marseilla massiliensis</name>
    <dbReference type="NCBI Taxonomy" id="1841864"/>
    <lineage>
        <taxon>Bacteria</taxon>
        <taxon>Pseudomonadati</taxon>
        <taxon>Bacteroidota</taxon>
        <taxon>Bacteroidia</taxon>
        <taxon>Bacteroidales</taxon>
        <taxon>Prevotellaceae</taxon>
        <taxon>Marseilla</taxon>
    </lineage>
</organism>
<comment type="caution">
    <text evidence="3">The sequence shown here is derived from an EMBL/GenBank/DDBJ whole genome shotgun (WGS) entry which is preliminary data.</text>
</comment>
<dbReference type="AlphaFoldDB" id="A0A938WTL2"/>
<evidence type="ECO:0000259" key="2">
    <source>
        <dbReference type="Pfam" id="PF04015"/>
    </source>
</evidence>
<evidence type="ECO:0000313" key="4">
    <source>
        <dbReference type="Proteomes" id="UP000706891"/>
    </source>
</evidence>
<name>A0A938WTL2_9BACT</name>